<reference evidence="1 2" key="1">
    <citation type="submission" date="2017-08" db="EMBL/GenBank/DDBJ databases">
        <title>Phylogenetic analysis of Mycobacterium avium complex whole genomes.</title>
        <authorList>
            <person name="Caverly L.J."/>
            <person name="Spilker T."/>
            <person name="Lipuma J."/>
        </authorList>
    </citation>
    <scope>NUCLEOTIDE SEQUENCE [LARGE SCALE GENOMIC DNA]</scope>
    <source>
        <strain evidence="1 2">FLAC0165</strain>
    </source>
</reference>
<organism evidence="1 2">
    <name type="scientific">Mycobacterium avium</name>
    <dbReference type="NCBI Taxonomy" id="1764"/>
    <lineage>
        <taxon>Bacteria</taxon>
        <taxon>Bacillati</taxon>
        <taxon>Actinomycetota</taxon>
        <taxon>Actinomycetes</taxon>
        <taxon>Mycobacteriales</taxon>
        <taxon>Mycobacteriaceae</taxon>
        <taxon>Mycobacterium</taxon>
        <taxon>Mycobacterium avium complex (MAC)</taxon>
    </lineage>
</organism>
<dbReference type="AlphaFoldDB" id="A0A2A2ZA94"/>
<proteinExistence type="predicted"/>
<protein>
    <submittedName>
        <fullName evidence="1">Uncharacterized protein</fullName>
    </submittedName>
</protein>
<gene>
    <name evidence="1" type="ORF">CKJ66_28420</name>
</gene>
<comment type="caution">
    <text evidence="1">The sequence shown here is derived from an EMBL/GenBank/DDBJ whole genome shotgun (WGS) entry which is preliminary data.</text>
</comment>
<dbReference type="EMBL" id="NSFD01000069">
    <property type="protein sequence ID" value="PBA23477.1"/>
    <property type="molecule type" value="Genomic_DNA"/>
</dbReference>
<accession>A0A2A2ZA94</accession>
<feature type="non-terminal residue" evidence="1">
    <location>
        <position position="239"/>
    </location>
</feature>
<name>A0A2A2ZA94_MYCAV</name>
<evidence type="ECO:0000313" key="1">
    <source>
        <dbReference type="EMBL" id="PBA23477.1"/>
    </source>
</evidence>
<dbReference type="Proteomes" id="UP000217768">
    <property type="component" value="Unassembled WGS sequence"/>
</dbReference>
<sequence>MLGEMYRITDELPLAAYYSIGGGDYEEARKVAVAFGDVYHDVKESMKSPLSWVAACAFEFATEQADLIPDGQLDVVVDLALSAVDDAFSGARLDSPVLSPQMYLSAYELIAALAKRLTATHARTLLDMLADKVEVEQHRYRRTDESHVQIAAGIATAQVGELQAVALDQLLGLFARASHDFGPSARNALIRNLDQTRERLQALAADGHREAAALLGYCDPECVSREAADAASQRLCEPT</sequence>
<evidence type="ECO:0000313" key="2">
    <source>
        <dbReference type="Proteomes" id="UP000217768"/>
    </source>
</evidence>